<dbReference type="Proteomes" id="UP000480039">
    <property type="component" value="Unassembled WGS sequence"/>
</dbReference>
<comment type="caution">
    <text evidence="1">The sequence shown here is derived from an EMBL/GenBank/DDBJ whole genome shotgun (WGS) entry which is preliminary data.</text>
</comment>
<dbReference type="AlphaFoldDB" id="A0A846J532"/>
<dbReference type="RefSeq" id="WP_012342321.1">
    <property type="nucleotide sequence ID" value="NZ_AP014696.1"/>
</dbReference>
<name>A0A846J532_CLOBO</name>
<evidence type="ECO:0000313" key="2">
    <source>
        <dbReference type="Proteomes" id="UP000480039"/>
    </source>
</evidence>
<sequence length="130" mass="13800">MKKFLISAIIGISAICIMGTSVLATSVFSTNRNSSCLPGSDNWNRGIKSGGNGYYMAYSYYYNPSYDHMAKASLPGSTTQTVIHGPGSTASINSKSRPSITNGFVGAAARKNGSWRYARDTGSGDYSSGW</sequence>
<dbReference type="EMBL" id="SWQE01000001">
    <property type="protein sequence ID" value="NFJ06983.1"/>
    <property type="molecule type" value="Genomic_DNA"/>
</dbReference>
<accession>A0A846J532</accession>
<proteinExistence type="predicted"/>
<reference evidence="1 2" key="1">
    <citation type="submission" date="2019-04" db="EMBL/GenBank/DDBJ databases">
        <title>Genome sequencing of Clostridium botulinum Groups I-IV and Clostridium butyricum.</title>
        <authorList>
            <person name="Brunt J."/>
            <person name="Van Vliet A.H.M."/>
            <person name="Stringer S.C."/>
            <person name="Carter A.T."/>
            <person name="Peck M.W."/>
        </authorList>
    </citation>
    <scope>NUCLEOTIDE SEQUENCE [LARGE SCALE GENOMIC DNA]</scope>
    <source>
        <strain evidence="1 2">Colworth BL30</strain>
    </source>
</reference>
<evidence type="ECO:0008006" key="3">
    <source>
        <dbReference type="Google" id="ProtNLM"/>
    </source>
</evidence>
<evidence type="ECO:0000313" key="1">
    <source>
        <dbReference type="EMBL" id="NFJ06983.1"/>
    </source>
</evidence>
<protein>
    <recommendedName>
        <fullName evidence="3">Bacteriocin</fullName>
    </recommendedName>
</protein>
<gene>
    <name evidence="1" type="ORF">FC871_00405</name>
</gene>
<organism evidence="1 2">
    <name type="scientific">Clostridium botulinum</name>
    <dbReference type="NCBI Taxonomy" id="1491"/>
    <lineage>
        <taxon>Bacteria</taxon>
        <taxon>Bacillati</taxon>
        <taxon>Bacillota</taxon>
        <taxon>Clostridia</taxon>
        <taxon>Eubacteriales</taxon>
        <taxon>Clostridiaceae</taxon>
        <taxon>Clostridium</taxon>
    </lineage>
</organism>